<dbReference type="OrthoDB" id="9809126at2"/>
<dbReference type="Pfam" id="PF02486">
    <property type="entry name" value="Rep_trans"/>
    <property type="match status" value="1"/>
</dbReference>
<keyword evidence="3" id="KW-1185">Reference proteome</keyword>
<keyword evidence="2" id="KW-0396">Initiation factor</keyword>
<feature type="non-terminal residue" evidence="2">
    <location>
        <position position="232"/>
    </location>
</feature>
<accession>A0A5C4N5C1</accession>
<protein>
    <submittedName>
        <fullName evidence="2">Replication initiation factor domain-containing protein</fullName>
    </submittedName>
</protein>
<proteinExistence type="predicted"/>
<dbReference type="RefSeq" id="WP_139084161.1">
    <property type="nucleotide sequence ID" value="NZ_VDFV01000135.1"/>
</dbReference>
<gene>
    <name evidence="2" type="ORF">FHG71_23160</name>
</gene>
<name>A0A5C4N5C1_9RHOB</name>
<comment type="caution">
    <text evidence="2">The sequence shown here is derived from an EMBL/GenBank/DDBJ whole genome shotgun (WGS) entry which is preliminary data.</text>
</comment>
<dbReference type="AlphaFoldDB" id="A0A5C4N5C1"/>
<evidence type="ECO:0000259" key="1">
    <source>
        <dbReference type="Pfam" id="PF02486"/>
    </source>
</evidence>
<evidence type="ECO:0000313" key="3">
    <source>
        <dbReference type="Proteomes" id="UP000305709"/>
    </source>
</evidence>
<dbReference type="InterPro" id="IPR003491">
    <property type="entry name" value="REP-like_C"/>
</dbReference>
<organism evidence="2 3">
    <name type="scientific">Rubellimicrobium roseum</name>
    <dbReference type="NCBI Taxonomy" id="687525"/>
    <lineage>
        <taxon>Bacteria</taxon>
        <taxon>Pseudomonadati</taxon>
        <taxon>Pseudomonadota</taxon>
        <taxon>Alphaproteobacteria</taxon>
        <taxon>Rhodobacterales</taxon>
        <taxon>Roseobacteraceae</taxon>
        <taxon>Rubellimicrobium</taxon>
    </lineage>
</organism>
<feature type="domain" description="Replication initiation protein-like C-terminal" evidence="1">
    <location>
        <begin position="84"/>
        <end position="177"/>
    </location>
</feature>
<sequence length="232" mass="26162">MAFDYYAATLPASVTHAEAMLLHAFPGDLDTAKPVRPFTAGKQHREQGFRLYHGGVNPHPFFVASGKETPKAVEFVRRVYPAHRVSRADVAIDTVDEGAFDHLVALIDPIARKAGVKVTMVGDPNDEKRTTGRTMYFGAWSSDVRLYVYEKDKEQEARGLAFHPGHVRLELRAKPRKERKSLAATMDEDQLWGLSTWTREVLEKLDGTIVPFVPDQSKRKSTVERAFDHMLD</sequence>
<dbReference type="GO" id="GO:0003743">
    <property type="term" value="F:translation initiation factor activity"/>
    <property type="evidence" value="ECO:0007669"/>
    <property type="project" value="UniProtKB-KW"/>
</dbReference>
<reference evidence="2 3" key="1">
    <citation type="submission" date="2019-06" db="EMBL/GenBank/DDBJ databases">
        <authorList>
            <person name="Jiang L."/>
        </authorList>
    </citation>
    <scope>NUCLEOTIDE SEQUENCE [LARGE SCALE GENOMIC DNA]</scope>
    <source>
        <strain evidence="2 3">YIM 48858</strain>
    </source>
</reference>
<dbReference type="Proteomes" id="UP000305709">
    <property type="component" value="Unassembled WGS sequence"/>
</dbReference>
<evidence type="ECO:0000313" key="2">
    <source>
        <dbReference type="EMBL" id="TNC59045.1"/>
    </source>
</evidence>
<keyword evidence="2" id="KW-0648">Protein biosynthesis</keyword>
<dbReference type="EMBL" id="VDFV01000135">
    <property type="protein sequence ID" value="TNC59045.1"/>
    <property type="molecule type" value="Genomic_DNA"/>
</dbReference>